<sequence length="205" mass="21849">MKFHKPVHRPADVIEQLRASGDPAETSALSHDTAAALLGRVRAAADPQLVERVIEYADEAGIDDVAELWANAPGHSLPGAMWRIYLLRHVVATDPEAAGYSFRRGVEVEGGPNRAIAGASSAPDPDEVLALATTILKGAFVGDFAVALERAAAFARVLAAGLDEQSATDEHSARAADERRRAQSHREMADDLRASARLWRAGALT</sequence>
<organism evidence="2 3">
    <name type="scientific">Tessaracoccus flavescens</name>
    <dbReference type="NCBI Taxonomy" id="399497"/>
    <lineage>
        <taxon>Bacteria</taxon>
        <taxon>Bacillati</taxon>
        <taxon>Actinomycetota</taxon>
        <taxon>Actinomycetes</taxon>
        <taxon>Propionibacteriales</taxon>
        <taxon>Propionibacteriaceae</taxon>
        <taxon>Tessaracoccus</taxon>
    </lineage>
</organism>
<evidence type="ECO:0008006" key="4">
    <source>
        <dbReference type="Google" id="ProtNLM"/>
    </source>
</evidence>
<evidence type="ECO:0000256" key="1">
    <source>
        <dbReference type="SAM" id="MobiDB-lite"/>
    </source>
</evidence>
<dbReference type="AlphaFoldDB" id="A0A921EQ90"/>
<comment type="caution">
    <text evidence="2">The sequence shown here is derived from an EMBL/GenBank/DDBJ whole genome shotgun (WGS) entry which is preliminary data.</text>
</comment>
<feature type="region of interest" description="Disordered" evidence="1">
    <location>
        <begin position="166"/>
        <end position="189"/>
    </location>
</feature>
<evidence type="ECO:0000313" key="2">
    <source>
        <dbReference type="EMBL" id="HJE51526.1"/>
    </source>
</evidence>
<dbReference type="EMBL" id="DYZF01000153">
    <property type="protein sequence ID" value="HJE51526.1"/>
    <property type="molecule type" value="Genomic_DNA"/>
</dbReference>
<proteinExistence type="predicted"/>
<gene>
    <name evidence="2" type="ORF">K8V15_06055</name>
</gene>
<accession>A0A921EQ90</accession>
<feature type="compositionally biased region" description="Basic and acidic residues" evidence="1">
    <location>
        <begin position="168"/>
        <end position="189"/>
    </location>
</feature>
<protein>
    <recommendedName>
        <fullName evidence="4">DNA-directed RNA polymerase subunit beta</fullName>
    </recommendedName>
</protein>
<reference evidence="2" key="2">
    <citation type="submission" date="2021-09" db="EMBL/GenBank/DDBJ databases">
        <authorList>
            <person name="Gilroy R."/>
        </authorList>
    </citation>
    <scope>NUCLEOTIDE SEQUENCE</scope>
    <source>
        <strain evidence="2">ChiGjej3B3-7470</strain>
    </source>
</reference>
<reference evidence="2" key="1">
    <citation type="journal article" date="2021" name="PeerJ">
        <title>Extensive microbial diversity within the chicken gut microbiome revealed by metagenomics and culture.</title>
        <authorList>
            <person name="Gilroy R."/>
            <person name="Ravi A."/>
            <person name="Getino M."/>
            <person name="Pursley I."/>
            <person name="Horton D.L."/>
            <person name="Alikhan N.F."/>
            <person name="Baker D."/>
            <person name="Gharbi K."/>
            <person name="Hall N."/>
            <person name="Watson M."/>
            <person name="Adriaenssens E.M."/>
            <person name="Foster-Nyarko E."/>
            <person name="Jarju S."/>
            <person name="Secka A."/>
            <person name="Antonio M."/>
            <person name="Oren A."/>
            <person name="Chaudhuri R.R."/>
            <person name="La Ragione R."/>
            <person name="Hildebrand F."/>
            <person name="Pallen M.J."/>
        </authorList>
    </citation>
    <scope>NUCLEOTIDE SEQUENCE</scope>
    <source>
        <strain evidence="2">ChiGjej3B3-7470</strain>
    </source>
</reference>
<name>A0A921EQ90_9ACTN</name>
<dbReference type="Proteomes" id="UP000712713">
    <property type="component" value="Unassembled WGS sequence"/>
</dbReference>
<evidence type="ECO:0000313" key="3">
    <source>
        <dbReference type="Proteomes" id="UP000712713"/>
    </source>
</evidence>